<protein>
    <submittedName>
        <fullName evidence="2">Uncharacterized protein</fullName>
    </submittedName>
</protein>
<feature type="region of interest" description="Disordered" evidence="1">
    <location>
        <begin position="1"/>
        <end position="25"/>
    </location>
</feature>
<evidence type="ECO:0000313" key="2">
    <source>
        <dbReference type="EMBL" id="SBV35145.1"/>
    </source>
</evidence>
<proteinExistence type="predicted"/>
<sequence length="25" mass="2578">MKLSDAPDTGQPAGARPSPVRNPKS</sequence>
<organism evidence="2">
    <name type="scientific">uncultured Stenotrophomonas sp</name>
    <dbReference type="NCBI Taxonomy" id="165438"/>
    <lineage>
        <taxon>Bacteria</taxon>
        <taxon>Pseudomonadati</taxon>
        <taxon>Pseudomonadota</taxon>
        <taxon>Gammaproteobacteria</taxon>
        <taxon>Lysobacterales</taxon>
        <taxon>Lysobacteraceae</taxon>
        <taxon>Stenotrophomonas</taxon>
        <taxon>environmental samples</taxon>
    </lineage>
</organism>
<accession>A0A1Y5Q2W2</accession>
<evidence type="ECO:0000256" key="1">
    <source>
        <dbReference type="SAM" id="MobiDB-lite"/>
    </source>
</evidence>
<dbReference type="AlphaFoldDB" id="A0A1Y5Q2W2"/>
<reference evidence="2" key="1">
    <citation type="submission" date="2016-03" db="EMBL/GenBank/DDBJ databases">
        <authorList>
            <person name="Ploux O."/>
        </authorList>
    </citation>
    <scope>NUCLEOTIDE SEQUENCE</scope>
    <source>
        <strain evidence="2">UC10</strain>
    </source>
</reference>
<name>A0A1Y5Q2W2_9GAMM</name>
<gene>
    <name evidence="2" type="ORF">STPYR_10075</name>
</gene>
<dbReference type="EMBL" id="FLTS01000001">
    <property type="protein sequence ID" value="SBV35145.1"/>
    <property type="molecule type" value="Genomic_DNA"/>
</dbReference>